<dbReference type="InterPro" id="IPR001279">
    <property type="entry name" value="Metallo-B-lactamas"/>
</dbReference>
<dbReference type="GO" id="GO:0016787">
    <property type="term" value="F:hydrolase activity"/>
    <property type="evidence" value="ECO:0007669"/>
    <property type="project" value="UniProtKB-KW"/>
</dbReference>
<feature type="domain" description="Metallo-beta-lactamase" evidence="1">
    <location>
        <begin position="29"/>
        <end position="234"/>
    </location>
</feature>
<dbReference type="Gene3D" id="3.60.15.10">
    <property type="entry name" value="Ribonuclease Z/Hydroxyacylglutathione hydrolase-like"/>
    <property type="match status" value="1"/>
</dbReference>
<evidence type="ECO:0000259" key="1">
    <source>
        <dbReference type="SMART" id="SM00849"/>
    </source>
</evidence>
<dbReference type="InterPro" id="IPR036866">
    <property type="entry name" value="RibonucZ/Hydroxyglut_hydro"/>
</dbReference>
<keyword evidence="2" id="KW-0378">Hydrolase</keyword>
<dbReference type="RefSeq" id="WP_130502582.1">
    <property type="nucleotide sequence ID" value="NZ_SHLI01000001.1"/>
</dbReference>
<dbReference type="AlphaFoldDB" id="A0A4Q8CZ12"/>
<name>A0A4Q8CZ12_9GAMM</name>
<sequence>MPAEAVDPAGVTIASGLIQVDTGYLRAAHTAAYLVIDNGRAAIIDTGVGHSVPRILSCLDANGVDRDAVDWVIPTHVHLDHAGGAGGLMAALPSARLGVHPSGETHMIDPTRLETGVRALYGDEFFDREYAPLTPVSATRVVSLDDGESVTVGARQLDVIHTPGHAWHQLSLHDPLSAVLVAGDAFGASYPGYAEGTSPFLVPVVPPPQFDPDAYYRTLARIRALQPCRVAPAHFPVIDVPGIAADRLRAMLEAAVDWTGQADSSEDLLRRLVEGWAQWLPAGIESAAFERDFGLDLWLTAEGLWHWRQKQARRATR</sequence>
<evidence type="ECO:0000313" key="3">
    <source>
        <dbReference type="Proteomes" id="UP000292298"/>
    </source>
</evidence>
<dbReference type="PANTHER" id="PTHR42951">
    <property type="entry name" value="METALLO-BETA-LACTAMASE DOMAIN-CONTAINING"/>
    <property type="match status" value="1"/>
</dbReference>
<dbReference type="Proteomes" id="UP000292298">
    <property type="component" value="Unassembled WGS sequence"/>
</dbReference>
<dbReference type="InterPro" id="IPR037482">
    <property type="entry name" value="ST1585_MBL-fold"/>
</dbReference>
<dbReference type="CDD" id="cd07726">
    <property type="entry name" value="ST1585-like_MBL-fold"/>
    <property type="match status" value="1"/>
</dbReference>
<dbReference type="Pfam" id="PF00753">
    <property type="entry name" value="Lactamase_B"/>
    <property type="match status" value="1"/>
</dbReference>
<reference evidence="2 3" key="1">
    <citation type="submission" date="2019-02" db="EMBL/GenBank/DDBJ databases">
        <title>Genomic Encyclopedia of Type Strains, Phase IV (KMG-IV): sequencing the most valuable type-strain genomes for metagenomic binning, comparative biology and taxonomic classification.</title>
        <authorList>
            <person name="Goeker M."/>
        </authorList>
    </citation>
    <scope>NUCLEOTIDE SEQUENCE [LARGE SCALE GENOMIC DNA]</scope>
    <source>
        <strain evidence="2 3">DSM 21056</strain>
    </source>
</reference>
<organism evidence="2 3">
    <name type="scientific">Spiribacter vilamensis</name>
    <dbReference type="NCBI Taxonomy" id="531306"/>
    <lineage>
        <taxon>Bacteria</taxon>
        <taxon>Pseudomonadati</taxon>
        <taxon>Pseudomonadota</taxon>
        <taxon>Gammaproteobacteria</taxon>
        <taxon>Chromatiales</taxon>
        <taxon>Ectothiorhodospiraceae</taxon>
        <taxon>Spiribacter</taxon>
    </lineage>
</organism>
<dbReference type="SUPFAM" id="SSF56281">
    <property type="entry name" value="Metallo-hydrolase/oxidoreductase"/>
    <property type="match status" value="1"/>
</dbReference>
<dbReference type="PANTHER" id="PTHR42951:SF22">
    <property type="entry name" value="METALLO BETA-LACTAMASE SUPERFAMILY LIPOPROTEIN"/>
    <property type="match status" value="1"/>
</dbReference>
<dbReference type="InterPro" id="IPR050855">
    <property type="entry name" value="NDM-1-like"/>
</dbReference>
<comment type="caution">
    <text evidence="2">The sequence shown here is derived from an EMBL/GenBank/DDBJ whole genome shotgun (WGS) entry which is preliminary data.</text>
</comment>
<protein>
    <submittedName>
        <fullName evidence="2">Glyoxylase-like metal-dependent hydrolase (Beta-lactamase superfamily II)</fullName>
    </submittedName>
</protein>
<gene>
    <name evidence="2" type="ORF">EV698_0492</name>
</gene>
<dbReference type="EMBL" id="SHLI01000001">
    <property type="protein sequence ID" value="RZU98248.1"/>
    <property type="molecule type" value="Genomic_DNA"/>
</dbReference>
<keyword evidence="3" id="KW-1185">Reference proteome</keyword>
<proteinExistence type="predicted"/>
<evidence type="ECO:0000313" key="2">
    <source>
        <dbReference type="EMBL" id="RZU98248.1"/>
    </source>
</evidence>
<dbReference type="OrthoDB" id="9802991at2"/>
<accession>A0A4Q8CZ12</accession>
<dbReference type="SMART" id="SM00849">
    <property type="entry name" value="Lactamase_B"/>
    <property type="match status" value="1"/>
</dbReference>